<dbReference type="STRING" id="1123071.SAMN02745181_0338"/>
<name>A0A1M6BXU4_9BACT</name>
<proteinExistence type="predicted"/>
<dbReference type="AlphaFoldDB" id="A0A1M6BXU4"/>
<keyword evidence="4" id="KW-0689">Ribosomal protein</keyword>
<dbReference type="CDD" id="cd04301">
    <property type="entry name" value="NAT_SF"/>
    <property type="match status" value="1"/>
</dbReference>
<keyword evidence="5" id="KW-1185">Reference proteome</keyword>
<keyword evidence="2" id="KW-0012">Acyltransferase</keyword>
<organism evidence="4 5">
    <name type="scientific">Rubritalea squalenifaciens DSM 18772</name>
    <dbReference type="NCBI Taxonomy" id="1123071"/>
    <lineage>
        <taxon>Bacteria</taxon>
        <taxon>Pseudomonadati</taxon>
        <taxon>Verrucomicrobiota</taxon>
        <taxon>Verrucomicrobiia</taxon>
        <taxon>Verrucomicrobiales</taxon>
        <taxon>Rubritaleaceae</taxon>
        <taxon>Rubritalea</taxon>
    </lineage>
</organism>
<dbReference type="GO" id="GO:0016747">
    <property type="term" value="F:acyltransferase activity, transferring groups other than amino-acyl groups"/>
    <property type="evidence" value="ECO:0007669"/>
    <property type="project" value="InterPro"/>
</dbReference>
<dbReference type="PANTHER" id="PTHR43877">
    <property type="entry name" value="AMINOALKYLPHOSPHONATE N-ACETYLTRANSFERASE-RELATED-RELATED"/>
    <property type="match status" value="1"/>
</dbReference>
<dbReference type="InterPro" id="IPR050832">
    <property type="entry name" value="Bact_Acetyltransf"/>
</dbReference>
<dbReference type="GO" id="GO:0005840">
    <property type="term" value="C:ribosome"/>
    <property type="evidence" value="ECO:0007669"/>
    <property type="project" value="UniProtKB-KW"/>
</dbReference>
<keyword evidence="1" id="KW-0808">Transferase</keyword>
<dbReference type="Pfam" id="PF00583">
    <property type="entry name" value="Acetyltransf_1"/>
    <property type="match status" value="1"/>
</dbReference>
<protein>
    <submittedName>
        <fullName evidence="4">Ribosomal protein S18 acetylase RimI</fullName>
    </submittedName>
</protein>
<dbReference type="EMBL" id="FQYR01000002">
    <property type="protein sequence ID" value="SHI53615.1"/>
    <property type="molecule type" value="Genomic_DNA"/>
</dbReference>
<feature type="domain" description="N-acetyltransferase" evidence="3">
    <location>
        <begin position="18"/>
        <end position="160"/>
    </location>
</feature>
<dbReference type="InterPro" id="IPR016181">
    <property type="entry name" value="Acyl_CoA_acyltransferase"/>
</dbReference>
<evidence type="ECO:0000259" key="3">
    <source>
        <dbReference type="PROSITE" id="PS51186"/>
    </source>
</evidence>
<dbReference type="SUPFAM" id="SSF55729">
    <property type="entry name" value="Acyl-CoA N-acyltransferases (Nat)"/>
    <property type="match status" value="1"/>
</dbReference>
<reference evidence="4 5" key="1">
    <citation type="submission" date="2016-11" db="EMBL/GenBank/DDBJ databases">
        <authorList>
            <person name="Jaros S."/>
            <person name="Januszkiewicz K."/>
            <person name="Wedrychowicz H."/>
        </authorList>
    </citation>
    <scope>NUCLEOTIDE SEQUENCE [LARGE SCALE GENOMIC DNA]</scope>
    <source>
        <strain evidence="4 5">DSM 18772</strain>
    </source>
</reference>
<dbReference type="Gene3D" id="3.40.630.30">
    <property type="match status" value="1"/>
</dbReference>
<evidence type="ECO:0000313" key="5">
    <source>
        <dbReference type="Proteomes" id="UP000184510"/>
    </source>
</evidence>
<gene>
    <name evidence="4" type="ORF">SAMN02745181_0338</name>
</gene>
<accession>A0A1M6BXU4</accession>
<sequence>MSTVIVRRIRDDEGALYREMRLAALKDSPQAFASTYEDALQRSDAWWQEQTRAAAAGPDRAIFLALDADPVGMAALYRDLDQPRQGELFQMWVAPERRGSGCARELLECALRWAEENGMTQVRAEVKQGNERVLAFYLANGFVHAGHAGADTVLMCGPCGA</sequence>
<dbReference type="Proteomes" id="UP000184510">
    <property type="component" value="Unassembled WGS sequence"/>
</dbReference>
<dbReference type="InterPro" id="IPR000182">
    <property type="entry name" value="GNAT_dom"/>
</dbReference>
<dbReference type="PROSITE" id="PS51186">
    <property type="entry name" value="GNAT"/>
    <property type="match status" value="1"/>
</dbReference>
<evidence type="ECO:0000256" key="1">
    <source>
        <dbReference type="ARBA" id="ARBA00022679"/>
    </source>
</evidence>
<dbReference type="RefSeq" id="WP_143157768.1">
    <property type="nucleotide sequence ID" value="NZ_FQYR01000002.1"/>
</dbReference>
<keyword evidence="4" id="KW-0687">Ribonucleoprotein</keyword>
<evidence type="ECO:0000313" key="4">
    <source>
        <dbReference type="EMBL" id="SHI53615.1"/>
    </source>
</evidence>
<dbReference type="InParanoid" id="A0A1M6BXU4"/>
<evidence type="ECO:0000256" key="2">
    <source>
        <dbReference type="ARBA" id="ARBA00023315"/>
    </source>
</evidence>
<dbReference type="OrthoDB" id="336415at2"/>